<accession>W4PY87</accession>
<dbReference type="STRING" id="1236970.JCM9140_334"/>
<gene>
    <name evidence="1" type="ORF">JCM9140_334</name>
</gene>
<evidence type="ECO:0000313" key="1">
    <source>
        <dbReference type="EMBL" id="GAE24413.1"/>
    </source>
</evidence>
<dbReference type="RefSeq" id="WP_034741381.1">
    <property type="nucleotide sequence ID" value="NZ_BAUT01000002.1"/>
</dbReference>
<organism evidence="1 2">
    <name type="scientific">Halalkalibacter wakoensis JCM 9140</name>
    <dbReference type="NCBI Taxonomy" id="1236970"/>
    <lineage>
        <taxon>Bacteria</taxon>
        <taxon>Bacillati</taxon>
        <taxon>Bacillota</taxon>
        <taxon>Bacilli</taxon>
        <taxon>Bacillales</taxon>
        <taxon>Bacillaceae</taxon>
        <taxon>Halalkalibacter</taxon>
    </lineage>
</organism>
<protein>
    <submittedName>
        <fullName evidence="1">Uncharacterized protein</fullName>
    </submittedName>
</protein>
<dbReference type="OrthoDB" id="2911767at2"/>
<dbReference type="Proteomes" id="UP000018890">
    <property type="component" value="Unassembled WGS sequence"/>
</dbReference>
<sequence length="108" mass="12577">MKKIEILEKIELLTTKSDRYEVFVLPRPPEEFGDGVKLYFDKADKTYTAEVFDPDTKEVFTEKTFTDIHSTYTFITNVLEPKVDKQNKQSDYIDLDIGESTLSNDHDC</sequence>
<proteinExistence type="predicted"/>
<dbReference type="AlphaFoldDB" id="W4PY87"/>
<reference evidence="1" key="1">
    <citation type="journal article" date="2014" name="Genome Announc.">
        <title>Draft Genome Sequences of Three Alkaliphilic Bacillus Strains, Bacillus wakoensis JCM 9140T, Bacillus akibai JCM 9157T, and Bacillus hemicellulosilyticus JCM 9152T.</title>
        <authorList>
            <person name="Yuki M."/>
            <person name="Oshima K."/>
            <person name="Suda W."/>
            <person name="Oshida Y."/>
            <person name="Kitamura K."/>
            <person name="Iida T."/>
            <person name="Hattori M."/>
            <person name="Ohkuma M."/>
        </authorList>
    </citation>
    <scope>NUCLEOTIDE SEQUENCE [LARGE SCALE GENOMIC DNA]</scope>
    <source>
        <strain evidence="1">JCM 9140</strain>
    </source>
</reference>
<keyword evidence="2" id="KW-1185">Reference proteome</keyword>
<comment type="caution">
    <text evidence="1">The sequence shown here is derived from an EMBL/GenBank/DDBJ whole genome shotgun (WGS) entry which is preliminary data.</text>
</comment>
<dbReference type="EMBL" id="BAUT01000002">
    <property type="protein sequence ID" value="GAE24413.1"/>
    <property type="molecule type" value="Genomic_DNA"/>
</dbReference>
<name>W4PY87_9BACI</name>
<evidence type="ECO:0000313" key="2">
    <source>
        <dbReference type="Proteomes" id="UP000018890"/>
    </source>
</evidence>